<evidence type="ECO:0000313" key="3">
    <source>
        <dbReference type="Proteomes" id="UP000257109"/>
    </source>
</evidence>
<dbReference type="AlphaFoldDB" id="A0A371EH90"/>
<feature type="transmembrane region" description="Helical" evidence="1">
    <location>
        <begin position="58"/>
        <end position="83"/>
    </location>
</feature>
<dbReference type="Proteomes" id="UP000257109">
    <property type="component" value="Unassembled WGS sequence"/>
</dbReference>
<reference evidence="2" key="1">
    <citation type="submission" date="2018-05" db="EMBL/GenBank/DDBJ databases">
        <title>Draft genome of Mucuna pruriens seed.</title>
        <authorList>
            <person name="Nnadi N.E."/>
            <person name="Vos R."/>
            <person name="Hasami M.H."/>
            <person name="Devisetty U.K."/>
            <person name="Aguiy J.C."/>
        </authorList>
    </citation>
    <scope>NUCLEOTIDE SEQUENCE [LARGE SCALE GENOMIC DNA]</scope>
    <source>
        <strain evidence="2">JCA_2017</strain>
    </source>
</reference>
<sequence length="88" mass="9698">MVTILGMGGDGTLAQLFNNKEVKKNHWACVLGNYEALMVTKVFLKSHGAKRNLKVKKLLIIFCLLFNISKGLCIGEEAIIFVMDGKGL</sequence>
<keyword evidence="1" id="KW-0812">Transmembrane</keyword>
<organism evidence="2 3">
    <name type="scientific">Mucuna pruriens</name>
    <name type="common">Velvet bean</name>
    <name type="synonym">Dolichos pruriens</name>
    <dbReference type="NCBI Taxonomy" id="157652"/>
    <lineage>
        <taxon>Eukaryota</taxon>
        <taxon>Viridiplantae</taxon>
        <taxon>Streptophyta</taxon>
        <taxon>Embryophyta</taxon>
        <taxon>Tracheophyta</taxon>
        <taxon>Spermatophyta</taxon>
        <taxon>Magnoliopsida</taxon>
        <taxon>eudicotyledons</taxon>
        <taxon>Gunneridae</taxon>
        <taxon>Pentapetalae</taxon>
        <taxon>rosids</taxon>
        <taxon>fabids</taxon>
        <taxon>Fabales</taxon>
        <taxon>Fabaceae</taxon>
        <taxon>Papilionoideae</taxon>
        <taxon>50 kb inversion clade</taxon>
        <taxon>NPAAA clade</taxon>
        <taxon>indigoferoid/millettioid clade</taxon>
        <taxon>Phaseoleae</taxon>
        <taxon>Mucuna</taxon>
    </lineage>
</organism>
<name>A0A371EH90_MUCPR</name>
<dbReference type="EMBL" id="QJKJ01013947">
    <property type="protein sequence ID" value="RDX65354.1"/>
    <property type="molecule type" value="Genomic_DNA"/>
</dbReference>
<gene>
    <name evidence="2" type="ORF">CR513_55994</name>
</gene>
<evidence type="ECO:0000313" key="2">
    <source>
        <dbReference type="EMBL" id="RDX65354.1"/>
    </source>
</evidence>
<feature type="non-terminal residue" evidence="2">
    <location>
        <position position="88"/>
    </location>
</feature>
<keyword evidence="1" id="KW-1133">Transmembrane helix</keyword>
<feature type="non-terminal residue" evidence="2">
    <location>
        <position position="1"/>
    </location>
</feature>
<proteinExistence type="predicted"/>
<keyword evidence="1" id="KW-0472">Membrane</keyword>
<comment type="caution">
    <text evidence="2">The sequence shown here is derived from an EMBL/GenBank/DDBJ whole genome shotgun (WGS) entry which is preliminary data.</text>
</comment>
<protein>
    <submittedName>
        <fullName evidence="2">Uncharacterized protein</fullName>
    </submittedName>
</protein>
<evidence type="ECO:0000256" key="1">
    <source>
        <dbReference type="SAM" id="Phobius"/>
    </source>
</evidence>
<accession>A0A371EH90</accession>
<keyword evidence="3" id="KW-1185">Reference proteome</keyword>